<accession>S9VXV0</accession>
<evidence type="ECO:0000313" key="2">
    <source>
        <dbReference type="EMBL" id="EPY52413.1"/>
    </source>
</evidence>
<sequence length="122" mass="13565">MASSTRISPYENGRMLLLKRGKKATKVCYAGIGLTFLFLGFLYSISTNGASASSFVLWSIYCSLIFAIHLTLVYFLHFNSIPASEVPSVEEYQTLDTYASGIRTPPVCSPPRYAHYSKDPYS</sequence>
<keyword evidence="1" id="KW-0472">Membrane</keyword>
<dbReference type="AlphaFoldDB" id="S9VXV0"/>
<organism evidence="2 3">
    <name type="scientific">Schizosaccharomyces cryophilus (strain OY26 / ATCC MYA-4695 / CBS 11777 / NBRC 106824 / NRRL Y48691)</name>
    <name type="common">Fission yeast</name>
    <dbReference type="NCBI Taxonomy" id="653667"/>
    <lineage>
        <taxon>Eukaryota</taxon>
        <taxon>Fungi</taxon>
        <taxon>Dikarya</taxon>
        <taxon>Ascomycota</taxon>
        <taxon>Taphrinomycotina</taxon>
        <taxon>Schizosaccharomycetes</taxon>
        <taxon>Schizosaccharomycetales</taxon>
        <taxon>Schizosaccharomycetaceae</taxon>
        <taxon>Schizosaccharomyces</taxon>
    </lineage>
</organism>
<dbReference type="OrthoDB" id="10339918at2759"/>
<gene>
    <name evidence="2" type="ORF">SPOG_01738</name>
</gene>
<evidence type="ECO:0000313" key="3">
    <source>
        <dbReference type="Proteomes" id="UP000015464"/>
    </source>
</evidence>
<feature type="transmembrane region" description="Helical" evidence="1">
    <location>
        <begin position="55"/>
        <end position="76"/>
    </location>
</feature>
<name>S9VXV0_SCHCR</name>
<keyword evidence="3" id="KW-1185">Reference proteome</keyword>
<evidence type="ECO:0000256" key="1">
    <source>
        <dbReference type="SAM" id="Phobius"/>
    </source>
</evidence>
<keyword evidence="1" id="KW-0812">Transmembrane</keyword>
<dbReference type="HOGENOM" id="CLU_2028083_0_0_1"/>
<dbReference type="Proteomes" id="UP000015464">
    <property type="component" value="Unassembled WGS sequence"/>
</dbReference>
<dbReference type="RefSeq" id="XP_013022296.1">
    <property type="nucleotide sequence ID" value="XM_013166842.1"/>
</dbReference>
<dbReference type="GeneID" id="25036064"/>
<reference evidence="2 3" key="1">
    <citation type="journal article" date="2011" name="Science">
        <title>Comparative functional genomics of the fission yeasts.</title>
        <authorList>
            <person name="Rhind N."/>
            <person name="Chen Z."/>
            <person name="Yassour M."/>
            <person name="Thompson D.A."/>
            <person name="Haas B.J."/>
            <person name="Habib N."/>
            <person name="Wapinski I."/>
            <person name="Roy S."/>
            <person name="Lin M.F."/>
            <person name="Heiman D.I."/>
            <person name="Young S.K."/>
            <person name="Furuya K."/>
            <person name="Guo Y."/>
            <person name="Pidoux A."/>
            <person name="Chen H.M."/>
            <person name="Robbertse B."/>
            <person name="Goldberg J.M."/>
            <person name="Aoki K."/>
            <person name="Bayne E.H."/>
            <person name="Berlin A.M."/>
            <person name="Desjardins C.A."/>
            <person name="Dobbs E."/>
            <person name="Dukaj L."/>
            <person name="Fan L."/>
            <person name="FitzGerald M.G."/>
            <person name="French C."/>
            <person name="Gujja S."/>
            <person name="Hansen K."/>
            <person name="Keifenheim D."/>
            <person name="Levin J.Z."/>
            <person name="Mosher R.A."/>
            <person name="Mueller C.A."/>
            <person name="Pfiffner J."/>
            <person name="Priest M."/>
            <person name="Russ C."/>
            <person name="Smialowska A."/>
            <person name="Swoboda P."/>
            <person name="Sykes S.M."/>
            <person name="Vaughn M."/>
            <person name="Vengrova S."/>
            <person name="Yoder R."/>
            <person name="Zeng Q."/>
            <person name="Allshire R."/>
            <person name="Baulcombe D."/>
            <person name="Birren B.W."/>
            <person name="Brown W."/>
            <person name="Ekwall K."/>
            <person name="Kellis M."/>
            <person name="Leatherwood J."/>
            <person name="Levin H."/>
            <person name="Margalit H."/>
            <person name="Martienssen R."/>
            <person name="Nieduszynski C.A."/>
            <person name="Spatafora J.W."/>
            <person name="Friedman N."/>
            <person name="Dalgaard J.Z."/>
            <person name="Baumann P."/>
            <person name="Niki H."/>
            <person name="Regev A."/>
            <person name="Nusbaum C."/>
        </authorList>
    </citation>
    <scope>NUCLEOTIDE SEQUENCE [LARGE SCALE GENOMIC DNA]</scope>
    <source>
        <strain evidence="3">OY26 / ATCC MYA-4695 / CBS 11777 / NBRC 106824 / NRRL Y48691</strain>
    </source>
</reference>
<protein>
    <submittedName>
        <fullName evidence="2">Uncharacterized protein</fullName>
    </submittedName>
</protein>
<dbReference type="EMBL" id="KE546989">
    <property type="protein sequence ID" value="EPY52413.1"/>
    <property type="molecule type" value="Genomic_DNA"/>
</dbReference>
<keyword evidence="1" id="KW-1133">Transmembrane helix</keyword>
<feature type="transmembrane region" description="Helical" evidence="1">
    <location>
        <begin position="24"/>
        <end position="43"/>
    </location>
</feature>
<proteinExistence type="predicted"/>